<dbReference type="Proteomes" id="UP000654075">
    <property type="component" value="Unassembled WGS sequence"/>
</dbReference>
<protein>
    <submittedName>
        <fullName evidence="3">Uncharacterized protein</fullName>
    </submittedName>
</protein>
<keyword evidence="1" id="KW-0472">Membrane</keyword>
<keyword evidence="1" id="KW-0812">Transmembrane</keyword>
<evidence type="ECO:0000313" key="2">
    <source>
        <dbReference type="EMBL" id="CAE8631820.1"/>
    </source>
</evidence>
<feature type="transmembrane region" description="Helical" evidence="1">
    <location>
        <begin position="70"/>
        <end position="94"/>
    </location>
</feature>
<name>A0A813H2G0_POLGL</name>
<evidence type="ECO:0000256" key="1">
    <source>
        <dbReference type="SAM" id="Phobius"/>
    </source>
</evidence>
<proteinExistence type="predicted"/>
<dbReference type="EMBL" id="CAJNNV010030214">
    <property type="protein sequence ID" value="CAE8631821.1"/>
    <property type="molecule type" value="Genomic_DNA"/>
</dbReference>
<feature type="non-terminal residue" evidence="3">
    <location>
        <position position="1"/>
    </location>
</feature>
<accession>A0A813H2G0</accession>
<evidence type="ECO:0000313" key="4">
    <source>
        <dbReference type="Proteomes" id="UP000654075"/>
    </source>
</evidence>
<comment type="caution">
    <text evidence="3">The sequence shown here is derived from an EMBL/GenBank/DDBJ whole genome shotgun (WGS) entry which is preliminary data.</text>
</comment>
<keyword evidence="4" id="KW-1185">Reference proteome</keyword>
<gene>
    <name evidence="3" type="ORF">PGLA1383_LOCUS47822</name>
    <name evidence="2" type="ORF">PGLA1383_LOCUS47823</name>
</gene>
<reference evidence="3" key="1">
    <citation type="submission" date="2021-02" db="EMBL/GenBank/DDBJ databases">
        <authorList>
            <person name="Dougan E. K."/>
            <person name="Rhodes N."/>
            <person name="Thang M."/>
            <person name="Chan C."/>
        </authorList>
    </citation>
    <scope>NUCLEOTIDE SEQUENCE</scope>
</reference>
<organism evidence="3 4">
    <name type="scientific">Polarella glacialis</name>
    <name type="common">Dinoflagellate</name>
    <dbReference type="NCBI Taxonomy" id="89957"/>
    <lineage>
        <taxon>Eukaryota</taxon>
        <taxon>Sar</taxon>
        <taxon>Alveolata</taxon>
        <taxon>Dinophyceae</taxon>
        <taxon>Suessiales</taxon>
        <taxon>Suessiaceae</taxon>
        <taxon>Polarella</taxon>
    </lineage>
</organism>
<dbReference type="AlphaFoldDB" id="A0A813H2G0"/>
<feature type="transmembrane region" description="Helical" evidence="1">
    <location>
        <begin position="41"/>
        <end position="64"/>
    </location>
</feature>
<feature type="non-terminal residue" evidence="3">
    <location>
        <position position="95"/>
    </location>
</feature>
<keyword evidence="1" id="KW-1133">Transmembrane helix</keyword>
<dbReference type="EMBL" id="CAJNNV010030214">
    <property type="protein sequence ID" value="CAE8631820.1"/>
    <property type="molecule type" value="Genomic_DNA"/>
</dbReference>
<sequence>AAFAFADPLPEYLFIFLKKSKFNRIFVIFSVFFVPQQEMSVVVVAVVVGVVVAVVVAGVVAVVVGGVVAVVVGGVVAVVVGGVVAVVVGGVVVVV</sequence>
<evidence type="ECO:0000313" key="3">
    <source>
        <dbReference type="EMBL" id="CAE8631821.1"/>
    </source>
</evidence>